<feature type="region of interest" description="Disordered" evidence="1">
    <location>
        <begin position="1"/>
        <end position="76"/>
    </location>
</feature>
<protein>
    <submittedName>
        <fullName evidence="2">Uncharacterized protein</fullName>
    </submittedName>
</protein>
<evidence type="ECO:0000256" key="1">
    <source>
        <dbReference type="SAM" id="MobiDB-lite"/>
    </source>
</evidence>
<proteinExistence type="predicted"/>
<evidence type="ECO:0000313" key="3">
    <source>
        <dbReference type="Proteomes" id="UP000077521"/>
    </source>
</evidence>
<feature type="compositionally biased region" description="Low complexity" evidence="1">
    <location>
        <begin position="13"/>
        <end position="24"/>
    </location>
</feature>
<reference evidence="2" key="2">
    <citation type="journal article" date="2019" name="IMA Fungus">
        <title>Genome sequencing and comparison of five Tilletia species to identify candidate genes for the detection of regulated species infecting wheat.</title>
        <authorList>
            <person name="Nguyen H.D.T."/>
            <person name="Sultana T."/>
            <person name="Kesanakurti P."/>
            <person name="Hambleton S."/>
        </authorList>
    </citation>
    <scope>NUCLEOTIDE SEQUENCE</scope>
    <source>
        <strain evidence="2">DAOMC 236416</strain>
    </source>
</reference>
<accession>A0A177TKS7</accession>
<dbReference type="EMBL" id="LWDF02000072">
    <property type="protein sequence ID" value="KAE8258389.1"/>
    <property type="molecule type" value="Genomic_DNA"/>
</dbReference>
<keyword evidence="3" id="KW-1185">Reference proteome</keyword>
<gene>
    <name evidence="2" type="ORF">A4X13_0g1726</name>
</gene>
<sequence>MDASIPMFMSQFPLPSSNSVLSNSAYSPGGRRHTFDEVNIQQDHEPHWLSARPESDRSLTSMSEDKRSIKPSKQASTDYLRPTLPLVHLPLVPIF</sequence>
<dbReference type="Proteomes" id="UP000077521">
    <property type="component" value="Unassembled WGS sequence"/>
</dbReference>
<dbReference type="AlphaFoldDB" id="A0A177TKS7"/>
<reference evidence="2" key="1">
    <citation type="submission" date="2016-04" db="EMBL/GenBank/DDBJ databases">
        <authorList>
            <person name="Nguyen H.D."/>
            <person name="Samba Siva P."/>
            <person name="Cullis J."/>
            <person name="Levesque C.A."/>
            <person name="Hambleton S."/>
        </authorList>
    </citation>
    <scope>NUCLEOTIDE SEQUENCE</scope>
    <source>
        <strain evidence="2">DAOMC 236416</strain>
    </source>
</reference>
<organism evidence="2 3">
    <name type="scientific">Tilletia indica</name>
    <dbReference type="NCBI Taxonomy" id="43049"/>
    <lineage>
        <taxon>Eukaryota</taxon>
        <taxon>Fungi</taxon>
        <taxon>Dikarya</taxon>
        <taxon>Basidiomycota</taxon>
        <taxon>Ustilaginomycotina</taxon>
        <taxon>Exobasidiomycetes</taxon>
        <taxon>Tilletiales</taxon>
        <taxon>Tilletiaceae</taxon>
        <taxon>Tilletia</taxon>
    </lineage>
</organism>
<name>A0A177TKS7_9BASI</name>
<evidence type="ECO:0000313" key="2">
    <source>
        <dbReference type="EMBL" id="KAE8258389.1"/>
    </source>
</evidence>
<feature type="compositionally biased region" description="Basic and acidic residues" evidence="1">
    <location>
        <begin position="42"/>
        <end position="68"/>
    </location>
</feature>
<comment type="caution">
    <text evidence="2">The sequence shown here is derived from an EMBL/GenBank/DDBJ whole genome shotgun (WGS) entry which is preliminary data.</text>
</comment>